<evidence type="ECO:0000313" key="1">
    <source>
        <dbReference type="EMBL" id="KAF9440592.1"/>
    </source>
</evidence>
<dbReference type="EMBL" id="MU152408">
    <property type="protein sequence ID" value="KAF9440592.1"/>
    <property type="molecule type" value="Genomic_DNA"/>
</dbReference>
<dbReference type="OrthoDB" id="3270336at2759"/>
<dbReference type="AlphaFoldDB" id="A0A9P5WZH7"/>
<dbReference type="Proteomes" id="UP000807342">
    <property type="component" value="Unassembled WGS sequence"/>
</dbReference>
<protein>
    <submittedName>
        <fullName evidence="1">Uncharacterized protein</fullName>
    </submittedName>
</protein>
<gene>
    <name evidence="1" type="ORF">P691DRAFT_781918</name>
</gene>
<comment type="caution">
    <text evidence="1">The sequence shown here is derived from an EMBL/GenBank/DDBJ whole genome shotgun (WGS) entry which is preliminary data.</text>
</comment>
<name>A0A9P5WZH7_9AGAR</name>
<proteinExistence type="predicted"/>
<reference evidence="1" key="1">
    <citation type="submission" date="2020-11" db="EMBL/GenBank/DDBJ databases">
        <authorList>
            <consortium name="DOE Joint Genome Institute"/>
            <person name="Ahrendt S."/>
            <person name="Riley R."/>
            <person name="Andreopoulos W."/>
            <person name="Labutti K."/>
            <person name="Pangilinan J."/>
            <person name="Ruiz-Duenas F.J."/>
            <person name="Barrasa J.M."/>
            <person name="Sanchez-Garcia M."/>
            <person name="Camarero S."/>
            <person name="Miyauchi S."/>
            <person name="Serrano A."/>
            <person name="Linde D."/>
            <person name="Babiker R."/>
            <person name="Drula E."/>
            <person name="Ayuso-Fernandez I."/>
            <person name="Pacheco R."/>
            <person name="Padilla G."/>
            <person name="Ferreira P."/>
            <person name="Barriuso J."/>
            <person name="Kellner H."/>
            <person name="Castanera R."/>
            <person name="Alfaro M."/>
            <person name="Ramirez L."/>
            <person name="Pisabarro A.G."/>
            <person name="Kuo A."/>
            <person name="Tritt A."/>
            <person name="Lipzen A."/>
            <person name="He G."/>
            <person name="Yan M."/>
            <person name="Ng V."/>
            <person name="Cullen D."/>
            <person name="Martin F."/>
            <person name="Rosso M.-N."/>
            <person name="Henrissat B."/>
            <person name="Hibbett D."/>
            <person name="Martinez A.T."/>
            <person name="Grigoriev I.V."/>
        </authorList>
    </citation>
    <scope>NUCLEOTIDE SEQUENCE</scope>
    <source>
        <strain evidence="1">MF-IS2</strain>
    </source>
</reference>
<sequence length="300" mass="34290">MSEGMHGRHLLSDKGEKVRRKGCQQHLHLSTCGTGILNGESVWEWVCKSDWEETLLEYSRQEKWYDPFLNEWDCCHEWGSGPGDAEDNILYIDIQPPAPEERLDTAEESQPEAEPDISPPLVAELNIEDTMLPPAPMEQYKDPNEEQVQCEVLKMLTEYFGFIPPIPFPSSFNRFTSDSDFKSLLVALRVHGIQLSNTFFKTLTGKLCGVFLQSFTGRSDKLPESNLWDLSTDNRWTLCFSGCLSSIRIVKNKSQTLYMFEPVRWGTIPWKIAVLSASAALYVCHLPEDMSEEELAWELV</sequence>
<keyword evidence="2" id="KW-1185">Reference proteome</keyword>
<evidence type="ECO:0000313" key="2">
    <source>
        <dbReference type="Proteomes" id="UP000807342"/>
    </source>
</evidence>
<accession>A0A9P5WZH7</accession>
<organism evidence="1 2">
    <name type="scientific">Macrolepiota fuliginosa MF-IS2</name>
    <dbReference type="NCBI Taxonomy" id="1400762"/>
    <lineage>
        <taxon>Eukaryota</taxon>
        <taxon>Fungi</taxon>
        <taxon>Dikarya</taxon>
        <taxon>Basidiomycota</taxon>
        <taxon>Agaricomycotina</taxon>
        <taxon>Agaricomycetes</taxon>
        <taxon>Agaricomycetidae</taxon>
        <taxon>Agaricales</taxon>
        <taxon>Agaricineae</taxon>
        <taxon>Agaricaceae</taxon>
        <taxon>Macrolepiota</taxon>
    </lineage>
</organism>